<comment type="caution">
    <text evidence="2">The sequence shown here is derived from an EMBL/GenBank/DDBJ whole genome shotgun (WGS) entry which is preliminary data.</text>
</comment>
<dbReference type="Gene3D" id="2.40.70.10">
    <property type="entry name" value="Acid Proteases"/>
    <property type="match status" value="1"/>
</dbReference>
<feature type="region of interest" description="Disordered" evidence="1">
    <location>
        <begin position="197"/>
        <end position="224"/>
    </location>
</feature>
<dbReference type="GO" id="GO:0003887">
    <property type="term" value="F:DNA-directed DNA polymerase activity"/>
    <property type="evidence" value="ECO:0007669"/>
    <property type="project" value="UniProtKB-KW"/>
</dbReference>
<keyword evidence="3" id="KW-1185">Reference proteome</keyword>
<sequence length="623" mass="71290">MITYGLCQRTTGYEKIQRNDLWLLSMFEDRHQNGYANVAWVIAKWMKRKGARSQKDSQICCGQFISKIARKSRVLTEEIIRSLSTPVYCRDLDRTTLRELIDSEDRLIPDIPVDDVQRVAAQRAPRVVFEHMAGVYSVPLQGAYNPPGYAQPQYDQYYQQYYPQQPPQQQHDDEEDEYNMDSSIGNMCLEKDVIEISRSPPPRNEGSGDWDSPEYKDTTGSGGKKEPEALVFHKMYTEEDSDRYIAQCFVNGLYASDGEINLEKNENLISNDYAVKLCLEYEVRKGKKLVKKELMVLLRGEIYFVQFIINPEEDEFEPGLIFGRSFLRSAKGIVNFGEGTITIQPDFDPFLLSSDEEKNPNLDDLETLLDFDFDEEPQTETDLPPLVCKMGKGSRNKKKVMENIMYFNNGAGPSSSFGTPLTQEEAEKRALAHNIGMRLDGMIKPEEERVMVKVKGHMLKEKKDPRAFLFPIRLEGRINENALADTGSDTNTMPYRIYEQLGRDDIMKEERNITMINYTEAEVTGRLVNVLCQVGFTTLSAKFLILEIPVDRDAPIVVGHGFLDTIRGNINIPNMIFTTFDGLARQTFRAARSEKIRTAESDSDDEEDYVIKRNKIGTQSHNL</sequence>
<dbReference type="CDD" id="cd00303">
    <property type="entry name" value="retropepsin_like"/>
    <property type="match status" value="1"/>
</dbReference>
<gene>
    <name evidence="2" type="ORF">Tco_0820948</name>
</gene>
<name>A0ABQ5ACL5_9ASTR</name>
<reference evidence="2" key="2">
    <citation type="submission" date="2022-01" db="EMBL/GenBank/DDBJ databases">
        <authorList>
            <person name="Yamashiro T."/>
            <person name="Shiraishi A."/>
            <person name="Satake H."/>
            <person name="Nakayama K."/>
        </authorList>
    </citation>
    <scope>NUCLEOTIDE SEQUENCE</scope>
</reference>
<dbReference type="EMBL" id="BQNB010012144">
    <property type="protein sequence ID" value="GJS99778.1"/>
    <property type="molecule type" value="Genomic_DNA"/>
</dbReference>
<dbReference type="InterPro" id="IPR021109">
    <property type="entry name" value="Peptidase_aspartic_dom_sf"/>
</dbReference>
<organism evidence="2 3">
    <name type="scientific">Tanacetum coccineum</name>
    <dbReference type="NCBI Taxonomy" id="301880"/>
    <lineage>
        <taxon>Eukaryota</taxon>
        <taxon>Viridiplantae</taxon>
        <taxon>Streptophyta</taxon>
        <taxon>Embryophyta</taxon>
        <taxon>Tracheophyta</taxon>
        <taxon>Spermatophyta</taxon>
        <taxon>Magnoliopsida</taxon>
        <taxon>eudicotyledons</taxon>
        <taxon>Gunneridae</taxon>
        <taxon>Pentapetalae</taxon>
        <taxon>asterids</taxon>
        <taxon>campanulids</taxon>
        <taxon>Asterales</taxon>
        <taxon>Asteraceae</taxon>
        <taxon>Asteroideae</taxon>
        <taxon>Anthemideae</taxon>
        <taxon>Anthemidinae</taxon>
        <taxon>Tanacetum</taxon>
    </lineage>
</organism>
<feature type="compositionally biased region" description="Basic and acidic residues" evidence="1">
    <location>
        <begin position="213"/>
        <end position="224"/>
    </location>
</feature>
<evidence type="ECO:0000313" key="2">
    <source>
        <dbReference type="EMBL" id="GJS99778.1"/>
    </source>
</evidence>
<dbReference type="PANTHER" id="PTHR33067">
    <property type="entry name" value="RNA-DIRECTED DNA POLYMERASE-RELATED"/>
    <property type="match status" value="1"/>
</dbReference>
<protein>
    <submittedName>
        <fullName evidence="2">DNA-directed DNA polymerase</fullName>
    </submittedName>
</protein>
<reference evidence="2" key="1">
    <citation type="journal article" date="2022" name="Int. J. Mol. Sci.">
        <title>Draft Genome of Tanacetum Coccineum: Genomic Comparison of Closely Related Tanacetum-Family Plants.</title>
        <authorList>
            <person name="Yamashiro T."/>
            <person name="Shiraishi A."/>
            <person name="Nakayama K."/>
            <person name="Satake H."/>
        </authorList>
    </citation>
    <scope>NUCLEOTIDE SEQUENCE</scope>
</reference>
<evidence type="ECO:0000313" key="3">
    <source>
        <dbReference type="Proteomes" id="UP001151760"/>
    </source>
</evidence>
<evidence type="ECO:0000256" key="1">
    <source>
        <dbReference type="SAM" id="MobiDB-lite"/>
    </source>
</evidence>
<proteinExistence type="predicted"/>
<keyword evidence="2" id="KW-0239">DNA-directed DNA polymerase</keyword>
<accession>A0ABQ5ACL5</accession>
<dbReference type="Proteomes" id="UP001151760">
    <property type="component" value="Unassembled WGS sequence"/>
</dbReference>
<keyword evidence="2" id="KW-0548">Nucleotidyltransferase</keyword>
<dbReference type="PANTHER" id="PTHR33067:SF9">
    <property type="entry name" value="RNA-DIRECTED DNA POLYMERASE"/>
    <property type="match status" value="1"/>
</dbReference>
<keyword evidence="2" id="KW-0808">Transferase</keyword>